<dbReference type="UniPathway" id="UPA00074">
    <property type="reaction ID" value="UER00125"/>
</dbReference>
<dbReference type="HAMAP" id="MF_00138">
    <property type="entry name" value="GARS"/>
    <property type="match status" value="1"/>
</dbReference>
<evidence type="ECO:0000256" key="10">
    <source>
        <dbReference type="ARBA" id="ARBA00042242"/>
    </source>
</evidence>
<dbReference type="InterPro" id="IPR020560">
    <property type="entry name" value="PRibGlycinamide_synth_C-dom"/>
</dbReference>
<comment type="pathway">
    <text evidence="3 12">Purine metabolism; IMP biosynthesis via de novo pathway; N(1)-(5-phospho-D-ribosyl)glycinamide from 5-phospho-alpha-D-ribose 1-diphosphate: step 2/2.</text>
</comment>
<keyword evidence="7 12" id="KW-0658">Purine biosynthesis</keyword>
<evidence type="ECO:0000256" key="8">
    <source>
        <dbReference type="ARBA" id="ARBA00022840"/>
    </source>
</evidence>
<gene>
    <name evidence="12" type="primary">purD</name>
    <name evidence="15" type="ORF">A2008_01885</name>
</gene>
<dbReference type="InterPro" id="IPR020561">
    <property type="entry name" value="PRibGlycinamid_synth_ATP-grasp"/>
</dbReference>
<dbReference type="GO" id="GO:0004637">
    <property type="term" value="F:phosphoribosylamine-glycine ligase activity"/>
    <property type="evidence" value="ECO:0007669"/>
    <property type="project" value="UniProtKB-UniRule"/>
</dbReference>
<dbReference type="GO" id="GO:0046872">
    <property type="term" value="F:metal ion binding"/>
    <property type="evidence" value="ECO:0007669"/>
    <property type="project" value="InterPro"/>
</dbReference>
<dbReference type="InterPro" id="IPR000115">
    <property type="entry name" value="PRibGlycinamide_synth"/>
</dbReference>
<evidence type="ECO:0000256" key="7">
    <source>
        <dbReference type="ARBA" id="ARBA00022755"/>
    </source>
</evidence>
<dbReference type="InterPro" id="IPR011054">
    <property type="entry name" value="Rudment_hybrid_motif"/>
</dbReference>
<dbReference type="EC" id="6.3.4.13" evidence="4 12"/>
<dbReference type="AlphaFoldDB" id="A0A1F7X1D4"/>
<evidence type="ECO:0000256" key="4">
    <source>
        <dbReference type="ARBA" id="ARBA00013255"/>
    </source>
</evidence>
<dbReference type="PANTHER" id="PTHR43472">
    <property type="entry name" value="PHOSPHORIBOSYLAMINE--GLYCINE LIGASE"/>
    <property type="match status" value="1"/>
</dbReference>
<dbReference type="PANTHER" id="PTHR43472:SF1">
    <property type="entry name" value="PHOSPHORIBOSYLAMINE--GLYCINE LIGASE, CHLOROPLASTIC"/>
    <property type="match status" value="1"/>
</dbReference>
<dbReference type="SUPFAM" id="SSF56059">
    <property type="entry name" value="Glutathione synthetase ATP-binding domain-like"/>
    <property type="match status" value="1"/>
</dbReference>
<comment type="catalytic activity">
    <reaction evidence="12">
        <text>5-phospho-beta-D-ribosylamine + glycine + ATP = N(1)-(5-phospho-beta-D-ribosyl)glycinamide + ADP + phosphate + H(+)</text>
        <dbReference type="Rhea" id="RHEA:17453"/>
        <dbReference type="ChEBI" id="CHEBI:15378"/>
        <dbReference type="ChEBI" id="CHEBI:30616"/>
        <dbReference type="ChEBI" id="CHEBI:43474"/>
        <dbReference type="ChEBI" id="CHEBI:57305"/>
        <dbReference type="ChEBI" id="CHEBI:58681"/>
        <dbReference type="ChEBI" id="CHEBI:143788"/>
        <dbReference type="ChEBI" id="CHEBI:456216"/>
        <dbReference type="EC" id="6.3.4.13"/>
    </reaction>
</comment>
<dbReference type="SUPFAM" id="SSF52440">
    <property type="entry name" value="PreATP-grasp domain"/>
    <property type="match status" value="1"/>
</dbReference>
<evidence type="ECO:0000256" key="11">
    <source>
        <dbReference type="ARBA" id="ARBA00042864"/>
    </source>
</evidence>
<evidence type="ECO:0000313" key="15">
    <source>
        <dbReference type="EMBL" id="OGM08529.1"/>
    </source>
</evidence>
<evidence type="ECO:0000256" key="6">
    <source>
        <dbReference type="ARBA" id="ARBA00022741"/>
    </source>
</evidence>
<dbReference type="InterPro" id="IPR020559">
    <property type="entry name" value="PRibGlycinamide_synth_CS"/>
</dbReference>
<dbReference type="NCBIfam" id="TIGR00877">
    <property type="entry name" value="purD"/>
    <property type="match status" value="1"/>
</dbReference>
<protein>
    <recommendedName>
        <fullName evidence="4 12">Phosphoribosylamine--glycine ligase</fullName>
        <ecNumber evidence="4 12">6.3.4.13</ecNumber>
    </recommendedName>
    <alternativeName>
        <fullName evidence="12">GARS</fullName>
    </alternativeName>
    <alternativeName>
        <fullName evidence="10 12">Glycinamide ribonucleotide synthetase</fullName>
    </alternativeName>
    <alternativeName>
        <fullName evidence="11 12">Phosphoribosylglycinamide synthetase</fullName>
    </alternativeName>
</protein>
<evidence type="ECO:0000256" key="13">
    <source>
        <dbReference type="PROSITE-ProRule" id="PRU00409"/>
    </source>
</evidence>
<feature type="domain" description="ATP-grasp" evidence="14">
    <location>
        <begin position="104"/>
        <end position="307"/>
    </location>
</feature>
<evidence type="ECO:0000256" key="3">
    <source>
        <dbReference type="ARBA" id="ARBA00005174"/>
    </source>
</evidence>
<dbReference type="InterPro" id="IPR013815">
    <property type="entry name" value="ATP_grasp_subdomain_1"/>
</dbReference>
<proteinExistence type="inferred from homology"/>
<evidence type="ECO:0000256" key="9">
    <source>
        <dbReference type="ARBA" id="ARBA00038345"/>
    </source>
</evidence>
<comment type="similarity">
    <text evidence="9 12">Belongs to the GARS family.</text>
</comment>
<dbReference type="Pfam" id="PF02843">
    <property type="entry name" value="GARS_C"/>
    <property type="match status" value="1"/>
</dbReference>
<organism evidence="15 16">
    <name type="scientific">Candidatus Wallbacteria bacterium GWC2_49_35</name>
    <dbReference type="NCBI Taxonomy" id="1817813"/>
    <lineage>
        <taxon>Bacteria</taxon>
        <taxon>Candidatus Walliibacteriota</taxon>
    </lineage>
</organism>
<dbReference type="Proteomes" id="UP000178735">
    <property type="component" value="Unassembled WGS sequence"/>
</dbReference>
<dbReference type="PROSITE" id="PS00184">
    <property type="entry name" value="GARS"/>
    <property type="match status" value="1"/>
</dbReference>
<keyword evidence="8 13" id="KW-0067">ATP-binding</keyword>
<comment type="cofactor">
    <cofactor evidence="2">
        <name>Mg(2+)</name>
        <dbReference type="ChEBI" id="CHEBI:18420"/>
    </cofactor>
</comment>
<dbReference type="Gene3D" id="3.30.470.20">
    <property type="entry name" value="ATP-grasp fold, B domain"/>
    <property type="match status" value="1"/>
</dbReference>
<dbReference type="GO" id="GO:0005524">
    <property type="term" value="F:ATP binding"/>
    <property type="evidence" value="ECO:0007669"/>
    <property type="project" value="UniProtKB-UniRule"/>
</dbReference>
<name>A0A1F7X1D4_9BACT</name>
<evidence type="ECO:0000256" key="12">
    <source>
        <dbReference type="HAMAP-Rule" id="MF_00138"/>
    </source>
</evidence>
<dbReference type="SMART" id="SM01210">
    <property type="entry name" value="GARS_C"/>
    <property type="match status" value="1"/>
</dbReference>
<dbReference type="Gene3D" id="3.90.600.10">
    <property type="entry name" value="Phosphoribosylglycinamide synthetase, C-terminal domain"/>
    <property type="match status" value="1"/>
</dbReference>
<dbReference type="EMBL" id="MGFH01000010">
    <property type="protein sequence ID" value="OGM08529.1"/>
    <property type="molecule type" value="Genomic_DNA"/>
</dbReference>
<sequence>MNVAVIGSGGREHAIAWKLSSEPGIEKVFVLPGNDGISGSVKIDMLDFTAIGDFCRNYGVESLIVGPEIPLEAGITDYFSGSAIKIFGPDRSSARLESSKTYAKEFMKKYGVDTAKFSVAGNMNEAEKIIDGFGGNCVVKFDGLAAGKGVFVCGTAEEAISAAGGIFERFGADSKIIIEQRFSGVEVSIIGVTDSKTIKIFPPVQDHKQAFDRDRGPNTGGMGAFCPADFCGESMLARIKKNIIDPTMRGIASEKMNYRGFIYFGVMLTKKGPMLLEYNVRLGDPEAEVVLPALKSNLNEMIAACHRGTLEEYEMKFNEDYFVDVVLASGGYPGSYEKGFEISGLENAGRAALVFHSATKKAGGRFYTSGGRVLNVVGSGTTLEKAIGAAYEASGKIKFENMRLRKDIGRRENRI</sequence>
<dbReference type="Pfam" id="PF02844">
    <property type="entry name" value="GARS_N"/>
    <property type="match status" value="1"/>
</dbReference>
<comment type="cofactor">
    <cofactor evidence="1">
        <name>Mn(2+)</name>
        <dbReference type="ChEBI" id="CHEBI:29035"/>
    </cofactor>
</comment>
<dbReference type="Gene3D" id="3.30.1490.20">
    <property type="entry name" value="ATP-grasp fold, A domain"/>
    <property type="match status" value="1"/>
</dbReference>
<dbReference type="InterPro" id="IPR011761">
    <property type="entry name" value="ATP-grasp"/>
</dbReference>
<evidence type="ECO:0000256" key="2">
    <source>
        <dbReference type="ARBA" id="ARBA00001946"/>
    </source>
</evidence>
<evidence type="ECO:0000259" key="14">
    <source>
        <dbReference type="PROSITE" id="PS50975"/>
    </source>
</evidence>
<comment type="caution">
    <text evidence="15">The sequence shown here is derived from an EMBL/GenBank/DDBJ whole genome shotgun (WGS) entry which is preliminary data.</text>
</comment>
<dbReference type="Pfam" id="PF01071">
    <property type="entry name" value="GARS_A"/>
    <property type="match status" value="1"/>
</dbReference>
<dbReference type="Gene3D" id="3.40.50.20">
    <property type="match status" value="1"/>
</dbReference>
<dbReference type="SUPFAM" id="SSF51246">
    <property type="entry name" value="Rudiment single hybrid motif"/>
    <property type="match status" value="1"/>
</dbReference>
<evidence type="ECO:0000256" key="5">
    <source>
        <dbReference type="ARBA" id="ARBA00022598"/>
    </source>
</evidence>
<accession>A0A1F7X1D4</accession>
<dbReference type="GO" id="GO:0009113">
    <property type="term" value="P:purine nucleobase biosynthetic process"/>
    <property type="evidence" value="ECO:0007669"/>
    <property type="project" value="InterPro"/>
</dbReference>
<reference evidence="15 16" key="1">
    <citation type="journal article" date="2016" name="Nat. Commun.">
        <title>Thousands of microbial genomes shed light on interconnected biogeochemical processes in an aquifer system.</title>
        <authorList>
            <person name="Anantharaman K."/>
            <person name="Brown C.T."/>
            <person name="Hug L.A."/>
            <person name="Sharon I."/>
            <person name="Castelle C.J."/>
            <person name="Probst A.J."/>
            <person name="Thomas B.C."/>
            <person name="Singh A."/>
            <person name="Wilkins M.J."/>
            <person name="Karaoz U."/>
            <person name="Brodie E.L."/>
            <person name="Williams K.H."/>
            <person name="Hubbard S.S."/>
            <person name="Banfield J.F."/>
        </authorList>
    </citation>
    <scope>NUCLEOTIDE SEQUENCE [LARGE SCALE GENOMIC DNA]</scope>
</reference>
<evidence type="ECO:0000256" key="1">
    <source>
        <dbReference type="ARBA" id="ARBA00001936"/>
    </source>
</evidence>
<dbReference type="GO" id="GO:0006189">
    <property type="term" value="P:'de novo' IMP biosynthetic process"/>
    <property type="evidence" value="ECO:0007669"/>
    <property type="project" value="UniProtKB-UniRule"/>
</dbReference>
<evidence type="ECO:0000313" key="16">
    <source>
        <dbReference type="Proteomes" id="UP000178735"/>
    </source>
</evidence>
<dbReference type="InterPro" id="IPR016185">
    <property type="entry name" value="PreATP-grasp_dom_sf"/>
</dbReference>
<dbReference type="SMART" id="SM01209">
    <property type="entry name" value="GARS_A"/>
    <property type="match status" value="1"/>
</dbReference>
<dbReference type="InterPro" id="IPR037123">
    <property type="entry name" value="PRibGlycinamide_synth_C_sf"/>
</dbReference>
<keyword evidence="5 12" id="KW-0436">Ligase</keyword>
<dbReference type="STRING" id="1817813.A2008_01885"/>
<dbReference type="InterPro" id="IPR020562">
    <property type="entry name" value="PRibGlycinamide_synth_N"/>
</dbReference>
<keyword evidence="6 13" id="KW-0547">Nucleotide-binding</keyword>
<dbReference type="PROSITE" id="PS50975">
    <property type="entry name" value="ATP_GRASP"/>
    <property type="match status" value="1"/>
</dbReference>